<name>A0A382QN58_9ZZZZ</name>
<gene>
    <name evidence="1" type="ORF">METZ01_LOCUS339813</name>
</gene>
<organism evidence="1">
    <name type="scientific">marine metagenome</name>
    <dbReference type="NCBI Taxonomy" id="408172"/>
    <lineage>
        <taxon>unclassified sequences</taxon>
        <taxon>metagenomes</taxon>
        <taxon>ecological metagenomes</taxon>
    </lineage>
</organism>
<evidence type="ECO:0000313" key="1">
    <source>
        <dbReference type="EMBL" id="SVC86959.1"/>
    </source>
</evidence>
<sequence>MKKIKGDASFRTFFRKRNNNQTSIIVYSKKEKKKNLLIYDAINKILLNNFILAPKLLNQNYDNNFIEVNDF</sequence>
<protein>
    <submittedName>
        <fullName evidence="1">Uncharacterized protein</fullName>
    </submittedName>
</protein>
<reference evidence="1" key="1">
    <citation type="submission" date="2018-05" db="EMBL/GenBank/DDBJ databases">
        <authorList>
            <person name="Lanie J.A."/>
            <person name="Ng W.-L."/>
            <person name="Kazmierczak K.M."/>
            <person name="Andrzejewski T.M."/>
            <person name="Davidsen T.M."/>
            <person name="Wayne K.J."/>
            <person name="Tettelin H."/>
            <person name="Glass J.I."/>
            <person name="Rusch D."/>
            <person name="Podicherti R."/>
            <person name="Tsui H.-C.T."/>
            <person name="Winkler M.E."/>
        </authorList>
    </citation>
    <scope>NUCLEOTIDE SEQUENCE</scope>
</reference>
<accession>A0A382QN58</accession>
<dbReference type="AlphaFoldDB" id="A0A382QN58"/>
<proteinExistence type="predicted"/>
<feature type="non-terminal residue" evidence="1">
    <location>
        <position position="71"/>
    </location>
</feature>
<dbReference type="Gene3D" id="3.30.200.20">
    <property type="entry name" value="Phosphorylase Kinase, domain 1"/>
    <property type="match status" value="1"/>
</dbReference>
<dbReference type="EMBL" id="UINC01115720">
    <property type="protein sequence ID" value="SVC86959.1"/>
    <property type="molecule type" value="Genomic_DNA"/>
</dbReference>